<proteinExistence type="predicted"/>
<evidence type="ECO:0000259" key="9">
    <source>
        <dbReference type="PROSITE" id="PS50102"/>
    </source>
</evidence>
<organism evidence="10 11">
    <name type="scientific">Pocillopora damicornis</name>
    <name type="common">Cauliflower coral</name>
    <name type="synonym">Millepora damicornis</name>
    <dbReference type="NCBI Taxonomy" id="46731"/>
    <lineage>
        <taxon>Eukaryota</taxon>
        <taxon>Metazoa</taxon>
        <taxon>Cnidaria</taxon>
        <taxon>Anthozoa</taxon>
        <taxon>Hexacorallia</taxon>
        <taxon>Scleractinia</taxon>
        <taxon>Astrocoeniina</taxon>
        <taxon>Pocilloporidae</taxon>
        <taxon>Pocillopora</taxon>
    </lineage>
</organism>
<evidence type="ECO:0000256" key="3">
    <source>
        <dbReference type="ARBA" id="ARBA00022490"/>
    </source>
</evidence>
<evidence type="ECO:0000313" key="11">
    <source>
        <dbReference type="Proteomes" id="UP000275408"/>
    </source>
</evidence>
<accession>A0A3M6U766</accession>
<name>A0A3M6U766_POCDA</name>
<dbReference type="InterPro" id="IPR035979">
    <property type="entry name" value="RBD_domain_sf"/>
</dbReference>
<evidence type="ECO:0000256" key="1">
    <source>
        <dbReference type="ARBA" id="ARBA00004496"/>
    </source>
</evidence>
<dbReference type="SMART" id="SM00360">
    <property type="entry name" value="RRM"/>
    <property type="match status" value="1"/>
</dbReference>
<dbReference type="GO" id="GO:0030154">
    <property type="term" value="P:cell differentiation"/>
    <property type="evidence" value="ECO:0007669"/>
    <property type="project" value="UniProtKB-KW"/>
</dbReference>
<dbReference type="InterPro" id="IPR034988">
    <property type="entry name" value="DAZ_BOULE_RRM"/>
</dbReference>
<protein>
    <recommendedName>
        <fullName evidence="9">RRM domain-containing protein</fullName>
    </recommendedName>
</protein>
<gene>
    <name evidence="10" type="ORF">pdam_00015308</name>
</gene>
<evidence type="ECO:0000256" key="2">
    <source>
        <dbReference type="ARBA" id="ARBA00022473"/>
    </source>
</evidence>
<dbReference type="PANTHER" id="PTHR11176:SF57">
    <property type="entry name" value="PROTEIN BOULE"/>
    <property type="match status" value="1"/>
</dbReference>
<dbReference type="CDD" id="cd12412">
    <property type="entry name" value="RRM_DAZL_BOULE"/>
    <property type="match status" value="1"/>
</dbReference>
<comment type="caution">
    <text evidence="10">The sequence shown here is derived from an EMBL/GenBank/DDBJ whole genome shotgun (WGS) entry which is preliminary data.</text>
</comment>
<keyword evidence="3" id="KW-0963">Cytoplasm</keyword>
<dbReference type="GO" id="GO:0070935">
    <property type="term" value="P:3'-UTR-mediated mRNA stabilization"/>
    <property type="evidence" value="ECO:0007669"/>
    <property type="project" value="TreeGrafter"/>
</dbReference>
<dbReference type="Gene3D" id="3.30.70.330">
    <property type="match status" value="1"/>
</dbReference>
<keyword evidence="11" id="KW-1185">Reference proteome</keyword>
<dbReference type="PROSITE" id="PS50102">
    <property type="entry name" value="RRM"/>
    <property type="match status" value="1"/>
</dbReference>
<dbReference type="GO" id="GO:0003730">
    <property type="term" value="F:mRNA 3'-UTR binding"/>
    <property type="evidence" value="ECO:0007669"/>
    <property type="project" value="TreeGrafter"/>
</dbReference>
<dbReference type="GO" id="GO:0007283">
    <property type="term" value="P:spermatogenesis"/>
    <property type="evidence" value="ECO:0007669"/>
    <property type="project" value="UniProtKB-KW"/>
</dbReference>
<dbReference type="EMBL" id="RCHS01002142">
    <property type="protein sequence ID" value="RMX49426.1"/>
    <property type="molecule type" value="Genomic_DNA"/>
</dbReference>
<feature type="domain" description="RRM" evidence="9">
    <location>
        <begin position="39"/>
        <end position="115"/>
    </location>
</feature>
<dbReference type="GO" id="GO:0005737">
    <property type="term" value="C:cytoplasm"/>
    <property type="evidence" value="ECO:0007669"/>
    <property type="project" value="UniProtKB-SubCell"/>
</dbReference>
<dbReference type="GO" id="GO:0008494">
    <property type="term" value="F:translation activator activity"/>
    <property type="evidence" value="ECO:0007669"/>
    <property type="project" value="TreeGrafter"/>
</dbReference>
<evidence type="ECO:0000256" key="7">
    <source>
        <dbReference type="ARBA" id="ARBA00022884"/>
    </source>
</evidence>
<dbReference type="GO" id="GO:0051321">
    <property type="term" value="P:meiotic cell cycle"/>
    <property type="evidence" value="ECO:0007669"/>
    <property type="project" value="UniProtKB-ARBA"/>
</dbReference>
<dbReference type="InterPro" id="IPR012677">
    <property type="entry name" value="Nucleotide-bd_a/b_plait_sf"/>
</dbReference>
<keyword evidence="7 8" id="KW-0694">RNA-binding</keyword>
<evidence type="ECO:0000256" key="6">
    <source>
        <dbReference type="ARBA" id="ARBA00022871"/>
    </source>
</evidence>
<evidence type="ECO:0000256" key="8">
    <source>
        <dbReference type="PROSITE-ProRule" id="PRU00176"/>
    </source>
</evidence>
<dbReference type="Pfam" id="PF00076">
    <property type="entry name" value="RRM_1"/>
    <property type="match status" value="1"/>
</dbReference>
<evidence type="ECO:0000256" key="4">
    <source>
        <dbReference type="ARBA" id="ARBA00022782"/>
    </source>
</evidence>
<keyword evidence="2" id="KW-0217">Developmental protein</keyword>
<keyword evidence="6" id="KW-0744">Spermatogenesis</keyword>
<dbReference type="FunFam" id="3.30.70.330:FF:000167">
    <property type="entry name" value="protein boule-like isoform X1"/>
    <property type="match status" value="1"/>
</dbReference>
<comment type="subcellular location">
    <subcellularLocation>
        <location evidence="1">Cytoplasm</location>
    </subcellularLocation>
</comment>
<dbReference type="SUPFAM" id="SSF54928">
    <property type="entry name" value="RNA-binding domain, RBD"/>
    <property type="match status" value="1"/>
</dbReference>
<sequence>MVKNVLLNVLPQTQAYVSSDAGTMNQLRAVDDGAIKIPYRIFVGGIAFNTTKEELKDFFSNYGAVRDTKIIKDSEGLSKGYGFVTFYREEDAQKVMNMGTIFFKEKRLNISEAFRKPQLVNQQAAMDLVTVPVAAPTTWASPSSTAPVYYTAMNQQAPQLPQLQLSSSRTWPVVQGIPMPQQPAAEIVWVPQYYYY</sequence>
<keyword evidence="5" id="KW-0810">Translation regulation</keyword>
<dbReference type="GO" id="GO:0045948">
    <property type="term" value="P:positive regulation of translational initiation"/>
    <property type="evidence" value="ECO:0007669"/>
    <property type="project" value="TreeGrafter"/>
</dbReference>
<dbReference type="OrthoDB" id="762982at2759"/>
<evidence type="ECO:0000256" key="5">
    <source>
        <dbReference type="ARBA" id="ARBA00022845"/>
    </source>
</evidence>
<dbReference type="PANTHER" id="PTHR11176">
    <property type="entry name" value="BOULE-RELATED"/>
    <property type="match status" value="1"/>
</dbReference>
<dbReference type="STRING" id="46731.A0A3M6U766"/>
<dbReference type="InterPro" id="IPR000504">
    <property type="entry name" value="RRM_dom"/>
</dbReference>
<keyword evidence="4" id="KW-0221">Differentiation</keyword>
<dbReference type="Proteomes" id="UP000275408">
    <property type="component" value="Unassembled WGS sequence"/>
</dbReference>
<evidence type="ECO:0000313" key="10">
    <source>
        <dbReference type="EMBL" id="RMX49426.1"/>
    </source>
</evidence>
<reference evidence="10 11" key="1">
    <citation type="journal article" date="2018" name="Sci. Rep.">
        <title>Comparative analysis of the Pocillopora damicornis genome highlights role of immune system in coral evolution.</title>
        <authorList>
            <person name="Cunning R."/>
            <person name="Bay R.A."/>
            <person name="Gillette P."/>
            <person name="Baker A.C."/>
            <person name="Traylor-Knowles N."/>
        </authorList>
    </citation>
    <scope>NUCLEOTIDE SEQUENCE [LARGE SCALE GENOMIC DNA]</scope>
    <source>
        <strain evidence="10">RSMAS</strain>
        <tissue evidence="10">Whole animal</tissue>
    </source>
</reference>
<dbReference type="AlphaFoldDB" id="A0A3M6U766"/>